<gene>
    <name evidence="1" type="ORF">DA01_02910</name>
</gene>
<dbReference type="InterPro" id="IPR037883">
    <property type="entry name" value="Knr4/Smi1-like_sf"/>
</dbReference>
<dbReference type="EMBL" id="JGYD01000011">
    <property type="protein sequence ID" value="KSV18387.1"/>
    <property type="molecule type" value="Genomic_DNA"/>
</dbReference>
<evidence type="ECO:0000313" key="2">
    <source>
        <dbReference type="Proteomes" id="UP000053577"/>
    </source>
</evidence>
<dbReference type="OrthoDB" id="264195at2"/>
<comment type="caution">
    <text evidence="1">The sequence shown here is derived from an EMBL/GenBank/DDBJ whole genome shotgun (WGS) entry which is preliminary data.</text>
</comment>
<name>A0A0V8M3P5_9CHLR</name>
<organism evidence="1 2">
    <name type="scientific">Dehalococcoides mccartyi</name>
    <dbReference type="NCBI Taxonomy" id="61435"/>
    <lineage>
        <taxon>Bacteria</taxon>
        <taxon>Bacillati</taxon>
        <taxon>Chloroflexota</taxon>
        <taxon>Dehalococcoidia</taxon>
        <taxon>Dehalococcoidales</taxon>
        <taxon>Dehalococcoidaceae</taxon>
        <taxon>Dehalococcoides</taxon>
    </lineage>
</organism>
<dbReference type="PANTHER" id="PTHR32011:SF2">
    <property type="entry name" value="OS08G0472400 PROTEIN"/>
    <property type="match status" value="1"/>
</dbReference>
<dbReference type="Proteomes" id="UP000053577">
    <property type="component" value="Unassembled WGS sequence"/>
</dbReference>
<accession>A0A0V8M3P5</accession>
<protein>
    <recommendedName>
        <fullName evidence="3">Knr4/Smi1-like domain-containing protein</fullName>
    </recommendedName>
</protein>
<reference evidence="1 2" key="1">
    <citation type="journal article" date="2015" name="Sci. Rep.">
        <title>A comparative genomics and reductive dehalogenase gene transcription study of two chloroethene-respiring bacteria, Dehalococcoides mccartyi strains MB and 11a.</title>
        <authorList>
            <person name="Low A."/>
            <person name="Shen Z."/>
            <person name="Cheng D."/>
            <person name="Rogers M.J."/>
            <person name="Lee P.K."/>
            <person name="He J."/>
        </authorList>
    </citation>
    <scope>NUCLEOTIDE SEQUENCE [LARGE SCALE GENOMIC DNA]</scope>
    <source>
        <strain evidence="1 2">MB</strain>
    </source>
</reference>
<proteinExistence type="predicted"/>
<evidence type="ECO:0008006" key="3">
    <source>
        <dbReference type="Google" id="ProtNLM"/>
    </source>
</evidence>
<dbReference type="RefSeq" id="WP_058292323.1">
    <property type="nucleotide sequence ID" value="NZ_JGYD01000011.1"/>
</dbReference>
<dbReference type="PATRIC" id="fig|61435.5.peg.585"/>
<evidence type="ECO:0000313" key="1">
    <source>
        <dbReference type="EMBL" id="KSV18387.1"/>
    </source>
</evidence>
<dbReference type="SUPFAM" id="SSF160631">
    <property type="entry name" value="SMI1/KNR4-like"/>
    <property type="match status" value="1"/>
</dbReference>
<sequence>MTLEYYKHFLEQQGIVFEEGLSEEEIVLIEQKYDFKFPPDLKEFLSLGLPVSRGFVNWRADSEKNIRGRLDWPYDSMCFDVENDEFWLPEWGKKPQSHEKACEIVKKALDRVPKLIPIYSHRYIPDTPCEAGNPVFSVYQTDIIYYGRNLGDYLEIEFDRSRKWDLKTGYIKQIDFWSEFAEGYIL</sequence>
<dbReference type="AlphaFoldDB" id="A0A0V8M3P5"/>
<dbReference type="PANTHER" id="PTHR32011">
    <property type="entry name" value="OS08G0472400 PROTEIN"/>
    <property type="match status" value="1"/>
</dbReference>